<sequence length="3086" mass="344569">MNKSGVSFDCNKKIIFDRGGEMMSFFQRSKVVLFFVIIFQMFMSTKVDAETIHGREYYKSNYNNLTIASDGILVVNRDAEITTNGNFIINNGGKVIYEGDPSNIRFTVTGDTVINGTIDLAGVNGENGGRNKYGHGIDGTSGENGVSLRINSKTLTLNGIINTAGGDGGKGGSGKSRSSVGANGKDGGNGGLGGDAGSIEINVEDGDLIIGAGEIRADAGMGGYGGSGGSGGLGGHRGDDGLGGISGTAGEIKIRAKYFENAETSYITARHWTGADDSGRLPKIGEEGSIDLYIGYGEVSDEVTRESEKRYINYSAGRIYDGLVEIVDYKRGSEIIYNSNNSYGGPPYITKYYIDIFEKRNIMPDFNLYRDEIRPIDTALEIDVTNDSNANNETNIKYVNIGVPTINLDLGDCTDKAGSAKNVNVPSSGIKGVHFILKEQLTPDKSLSGRVEEYSLDIKSHLSVLVDKKEIKERDLEELETNLPIKRTELQKTRELLEELKSYNGHSGPPPTSKSESQLETEIENLENEIAQLEEDVVLLGKEIEVIESEIRFYQEQEIEFEDGSKYIRIIDDFTENNTIKIGEYSDSLKTRLAQNQLKRDNKQAEIVQLGEDKLAKKLELQGTRESLQKLKSYNGNQGPPPTKTEDELEDEIKDLEDELSDILDSIEESKDELQQIILEIKRLELRKQAFEEITIKDDLIEDGYKLADGEYNLRVKLRDNAGNEVNIGKEEVFSIDTATPNAPDNQTIESSIETNEDDEYSLNIKWSPAKDSKKDSYSSGIYQYKIIVRTNNESIIQYVKSDEIVEGKINSSYSLDSIGYNKSINYEIKSIDNAGNFSKNSTIGQLVTPPAKAAIDTDTIENGWSNNSANGQGSYYVKFDINSVGMGAASYQVLRRNDLEEGSVFNAISNKFTIPGEKYSFIDKTSLTAHGKYTYKLRTFNSLNDAEEGNETEIRIQNNKPQPKGIIEPSDDTIMQGNEGILKFKINAFEDIDDDLLQYELIIKKGSTEIKRVSPITNILSEKVRFEVSTDNLEDGKYKWYVLVDDGAGGKVEDSEKAKTAEYSFEIDRVKPSKPEIILDNNISTSDITKIVNIDSDNNLVYTNSKQLSLKNIKVVDGDIAKLKIEIAGVVFVEGVNLIKDEEENQYLVKNNIEIDLGQSLGEKEIKISTIDKAGNESNKTSLINCIYDNQIPNYGIENPFDSSYRGGDGQVVVSWNTPNSGISGVDYYKLEYKKGIDIGNSEVPFISIDEEIREAQYIIPDLNDNEKIEVRVKVFDKSGNESKWFSEEEYGYSLAEKGAILEQSFKYEKKSDGSYNHSVELKLKAISAKDFMVKWQKESGEEINSNPIHPIKPNDADWITVTNFTIDVEAHASYKVWIVSRNSLGEVTAVSEDDKVSIQVPNNKPPEPEIETAKFEYISANPTLETLGSIDPDDDELIYYFTIIDQNNNNIVDRKIGNGESYQIINDLNNGELYTWYVEVYDGYISDSLGDKTFVKSAEINSRVDSKEPRVEILTESNDSYASKKSVKVQVSDRISGIRMIEYWWEGDSTKDISSDSENHKKIYPKEASENSFSFSIQAPDGQNELKIKAVDNVGNSTANPITKTYKVDKTPPRIEDLVINGQTSEFDAKYYTTNNSSLFGTWQIVEDKNISLKYYKYAVITKDEKTKLDYLSKDRFIRIEKNYLPSYDEEESNYKFDFSQLAELSLEEGEEYYLVVEGVNGANRSTGRVLSQNGIMVDFTPPQISDISLNNIVDKESKAYINDFNKFDISVDISDATSGLSKVRYALVRDKKQINNVKWSESLKELKNSIQLIDGEGYYLAVKAVDNLGLTSIKYSKLLIVDQTEPEITKFIAGNSSLEETYQIKPGYIIPITLEISDEVELSQVSYSIGSQVGSNDISQKLYPEQNGWLRLENIYKQQFNVEGSLGEGTYYLNVKVKNKAGLESSISSNPILVDDSSPAFPQVKDDGYYTTSDSEFHFSWTFVDAEKDIKEYEYRILNGTGDIIVDWSKAAADGRIDGQSHRVAVNLNNGMSYFVEVRSFYQDSSYSKVGSSDGITVDATKAINLSINDGSYITGDSVELEYFGEDKESLIKEYQVKIGTVPKGDDITRGYVKLDISGKDTLKGLELSESQLYYTTLMVTNGAGLIKEISSDGFRVDNSSPDTPIILDKGKYTNEKLLRFNWRWSQEDLESGIKEYKYALLTTREVDDNTEWKSAGTNTEVEISKGLVENQRYYLAVKAINGAGLSTIGYSDGILIDTSIPVILEVDDRKDYQAEDSSLIADFNASDIESGIDHYEYSIGTFTDRKSIISNQSISEGNIAERGLDLTTGEVYFVTVKAVNRAGLVSMESMSDGVKIVNGYPEISNVIDYGEFTNSNEEIMVAWDSNSDVPIDYYQYAISNSENQTGLNWYKTFEKEVVITPDKMELDKFRDGQRYFVFIKGVDKIGVETAVEAVGKTDGILVDSSSPSKPVIKHQGEYTTTNFKLNWESIDAESGIEEYLYTIGTTRGGTEVTGDWKFISVEDYNKAENKILNLNLEHNKRYYLTVRAKNRAGNWSEVGYDNGVLVDRKPPTKPIVDYKGNEGYAGNYITDLHKVLDINWSSFDPETAIAGYRYQVVKVTEETKIEDIVLNWENIDWKESTETTFDIESLNLEDKNKYRIVIQTKNSLGLESETGFSRLLTVDVEDPKVEFQNFKEEIVTNSGNIDISWSVSEKSDVYYRLEGPSGNKPVEGYGIIEESPYHFNEVSVGNYVLKIYAVDLAGNTGEVVEQKIRINAKPMVLSGSDKSTYKGKTTSFVANIIDPDAKGGDVISYTWNFGDGSELLTGQVKVPEGYEDILSLEDESKKILIEVNHSFKELKLTDSNEIDKYIVTLTCTDQDRGINSDSLLIEVTNTKSGQLQLDETWFGLMEIRDDVIVPRGVTLTINPDTNIKFPRGTELTVYGNLLVKGEIEREAIFTVAGGDVINGWKGIRIDSKESDIKINGAIIENAIRGITLTKNSGELDGIIFRNNEVGLHLINASPLIKDSLFENNELYGIKEDGEANPHLYGATLFTDNGVGGYYDSELTLLTEDEILELVNDID</sequence>
<organism evidence="4 5">
    <name type="scientific">Orenia marismortui</name>
    <dbReference type="NCBI Taxonomy" id="46469"/>
    <lineage>
        <taxon>Bacteria</taxon>
        <taxon>Bacillati</taxon>
        <taxon>Bacillota</taxon>
        <taxon>Clostridia</taxon>
        <taxon>Halanaerobiales</taxon>
        <taxon>Halobacteroidaceae</taxon>
        <taxon>Orenia</taxon>
    </lineage>
</organism>
<evidence type="ECO:0000313" key="4">
    <source>
        <dbReference type="EMBL" id="TDX53273.1"/>
    </source>
</evidence>
<dbReference type="Proteomes" id="UP000295832">
    <property type="component" value="Unassembled WGS sequence"/>
</dbReference>
<proteinExistence type="predicted"/>
<feature type="coiled-coil region" evidence="1">
    <location>
        <begin position="462"/>
        <end position="550"/>
    </location>
</feature>
<dbReference type="Gene3D" id="2.60.40.10">
    <property type="entry name" value="Immunoglobulins"/>
    <property type="match status" value="5"/>
</dbReference>
<evidence type="ECO:0000256" key="1">
    <source>
        <dbReference type="SAM" id="Coils"/>
    </source>
</evidence>
<feature type="region of interest" description="Disordered" evidence="2">
    <location>
        <begin position="166"/>
        <end position="194"/>
    </location>
</feature>
<reference evidence="4 5" key="1">
    <citation type="submission" date="2019-03" db="EMBL/GenBank/DDBJ databases">
        <title>Subsurface microbial communities from deep shales in Ohio and West Virginia, USA.</title>
        <authorList>
            <person name="Wrighton K."/>
        </authorList>
    </citation>
    <scope>NUCLEOTIDE SEQUENCE [LARGE SCALE GENOMIC DNA]</scope>
    <source>
        <strain evidence="4 5">MSL 6dP</strain>
    </source>
</reference>
<evidence type="ECO:0000259" key="3">
    <source>
        <dbReference type="PROSITE" id="PS50853"/>
    </source>
</evidence>
<name>A0A4R8HAF0_9FIRM</name>
<dbReference type="SMART" id="SM00060">
    <property type="entry name" value="FN3"/>
    <property type="match status" value="7"/>
</dbReference>
<dbReference type="SUPFAM" id="SSF49299">
    <property type="entry name" value="PKD domain"/>
    <property type="match status" value="1"/>
</dbReference>
<dbReference type="EMBL" id="SOEG01000003">
    <property type="protein sequence ID" value="TDX53273.1"/>
    <property type="molecule type" value="Genomic_DNA"/>
</dbReference>
<dbReference type="CDD" id="cd00146">
    <property type="entry name" value="PKD"/>
    <property type="match status" value="1"/>
</dbReference>
<feature type="compositionally biased region" description="Gly residues" evidence="2">
    <location>
        <begin position="184"/>
        <end position="194"/>
    </location>
</feature>
<dbReference type="PANTHER" id="PTHR16897">
    <property type="entry name" value="OS10G0105400 PROTEIN"/>
    <property type="match status" value="1"/>
</dbReference>
<dbReference type="CDD" id="cd00063">
    <property type="entry name" value="FN3"/>
    <property type="match status" value="1"/>
</dbReference>
<dbReference type="PROSITE" id="PS50853">
    <property type="entry name" value="FN3"/>
    <property type="match status" value="1"/>
</dbReference>
<evidence type="ECO:0000313" key="5">
    <source>
        <dbReference type="Proteomes" id="UP000295832"/>
    </source>
</evidence>
<feature type="region of interest" description="Disordered" evidence="2">
    <location>
        <begin position="630"/>
        <end position="649"/>
    </location>
</feature>
<dbReference type="PANTHER" id="PTHR16897:SF2">
    <property type="entry name" value="OS03G0226600 PROTEIN"/>
    <property type="match status" value="1"/>
</dbReference>
<dbReference type="InterPro" id="IPR036116">
    <property type="entry name" value="FN3_sf"/>
</dbReference>
<dbReference type="InterPro" id="IPR035986">
    <property type="entry name" value="PKD_dom_sf"/>
</dbReference>
<gene>
    <name evidence="4" type="ORF">C7959_103126</name>
</gene>
<accession>A0A4R8HAF0</accession>
<keyword evidence="5" id="KW-1185">Reference proteome</keyword>
<comment type="caution">
    <text evidence="4">The sequence shown here is derived from an EMBL/GenBank/DDBJ whole genome shotgun (WGS) entry which is preliminary data.</text>
</comment>
<keyword evidence="1" id="KW-0175">Coiled coil</keyword>
<evidence type="ECO:0000256" key="2">
    <source>
        <dbReference type="SAM" id="MobiDB-lite"/>
    </source>
</evidence>
<dbReference type="InterPro" id="IPR013783">
    <property type="entry name" value="Ig-like_fold"/>
</dbReference>
<feature type="domain" description="Fibronectin type-III" evidence="3">
    <location>
        <begin position="1197"/>
        <end position="1298"/>
    </location>
</feature>
<dbReference type="SUPFAM" id="SSF49265">
    <property type="entry name" value="Fibronectin type III"/>
    <property type="match status" value="1"/>
</dbReference>
<protein>
    <recommendedName>
        <fullName evidence="3">Fibronectin type-III domain-containing protein</fullName>
    </recommendedName>
</protein>
<dbReference type="InterPro" id="IPR003961">
    <property type="entry name" value="FN3_dom"/>
</dbReference>